<feature type="region of interest" description="Disordered" evidence="1">
    <location>
        <begin position="165"/>
        <end position="184"/>
    </location>
</feature>
<evidence type="ECO:0000313" key="2">
    <source>
        <dbReference type="EMBL" id="CAD9419392.1"/>
    </source>
</evidence>
<accession>A0A7S2CA31</accession>
<sequence length="184" mass="20584">MEVRGWLRRGLWASTITHIANATSPSSSSEPLGQDVPSCHTHASCEPKLTSGGTMASNKYYADNHLQRTDMRQEQPIPAQLDTLGTWPVLASPRTTTDEKDHRVEQLAESQLVICRTIRSILATMPADASKKREALIEQWRWHHAAYHSIVSWLPLESAYHRDDEQLRPPSHSMQEVVAPGVSG</sequence>
<organism evidence="2">
    <name type="scientific">Haptolina brevifila</name>
    <dbReference type="NCBI Taxonomy" id="156173"/>
    <lineage>
        <taxon>Eukaryota</taxon>
        <taxon>Haptista</taxon>
        <taxon>Haptophyta</taxon>
        <taxon>Prymnesiophyceae</taxon>
        <taxon>Prymnesiales</taxon>
        <taxon>Prymnesiaceae</taxon>
        <taxon>Haptolina</taxon>
    </lineage>
</organism>
<gene>
    <name evidence="2" type="ORF">CBRE1094_LOCUS7251</name>
</gene>
<name>A0A7S2CA31_9EUKA</name>
<dbReference type="AlphaFoldDB" id="A0A7S2CA31"/>
<dbReference type="EMBL" id="HBGU01013379">
    <property type="protein sequence ID" value="CAD9419392.1"/>
    <property type="molecule type" value="Transcribed_RNA"/>
</dbReference>
<evidence type="ECO:0000256" key="1">
    <source>
        <dbReference type="SAM" id="MobiDB-lite"/>
    </source>
</evidence>
<protein>
    <submittedName>
        <fullName evidence="2">Uncharacterized protein</fullName>
    </submittedName>
</protein>
<reference evidence="2" key="1">
    <citation type="submission" date="2021-01" db="EMBL/GenBank/DDBJ databases">
        <authorList>
            <person name="Corre E."/>
            <person name="Pelletier E."/>
            <person name="Niang G."/>
            <person name="Scheremetjew M."/>
            <person name="Finn R."/>
            <person name="Kale V."/>
            <person name="Holt S."/>
            <person name="Cochrane G."/>
            <person name="Meng A."/>
            <person name="Brown T."/>
            <person name="Cohen L."/>
        </authorList>
    </citation>
    <scope>NUCLEOTIDE SEQUENCE</scope>
    <source>
        <strain evidence="2">UTEX LB 985</strain>
    </source>
</reference>
<proteinExistence type="predicted"/>